<organism evidence="1 2">
    <name type="scientific">Chryseotalea sanaruensis</name>
    <dbReference type="NCBI Taxonomy" id="2482724"/>
    <lineage>
        <taxon>Bacteria</taxon>
        <taxon>Pseudomonadati</taxon>
        <taxon>Bacteroidota</taxon>
        <taxon>Cytophagia</taxon>
        <taxon>Cytophagales</taxon>
        <taxon>Chryseotaleaceae</taxon>
        <taxon>Chryseotalea</taxon>
    </lineage>
</organism>
<proteinExistence type="predicted"/>
<dbReference type="RefSeq" id="WP_127124186.1">
    <property type="nucleotide sequence ID" value="NZ_BHXQ01000008.1"/>
</dbReference>
<evidence type="ECO:0000313" key="1">
    <source>
        <dbReference type="EMBL" id="GCC53537.1"/>
    </source>
</evidence>
<dbReference type="AlphaFoldDB" id="A0A401UF94"/>
<reference evidence="1 2" key="1">
    <citation type="submission" date="2018-11" db="EMBL/GenBank/DDBJ databases">
        <title>Chryseotalea sanarue gen. nov., sp., nov., a member of the family Cytophagaceae, isolated from a brackish lake in Hamamatsu Japan.</title>
        <authorList>
            <person name="Maejima Y."/>
            <person name="Iino T."/>
            <person name="Muraguchi Y."/>
            <person name="Fukuda K."/>
            <person name="Ohkuma M."/>
            <person name="Moriuchi R."/>
            <person name="Dohra H."/>
            <person name="Kimbara K."/>
            <person name="Shintani M."/>
        </authorList>
    </citation>
    <scope>NUCLEOTIDE SEQUENCE [LARGE SCALE GENOMIC DNA]</scope>
    <source>
        <strain evidence="1 2">Ys</strain>
    </source>
</reference>
<keyword evidence="2" id="KW-1185">Reference proteome</keyword>
<dbReference type="Proteomes" id="UP000288227">
    <property type="component" value="Unassembled WGS sequence"/>
</dbReference>
<protein>
    <submittedName>
        <fullName evidence="1">Uncharacterized protein</fullName>
    </submittedName>
</protein>
<dbReference type="OrthoDB" id="1003648at2"/>
<dbReference type="EMBL" id="BHXQ01000008">
    <property type="protein sequence ID" value="GCC53537.1"/>
    <property type="molecule type" value="Genomic_DNA"/>
</dbReference>
<evidence type="ECO:0000313" key="2">
    <source>
        <dbReference type="Proteomes" id="UP000288227"/>
    </source>
</evidence>
<accession>A0A401UF94</accession>
<name>A0A401UF94_9BACT</name>
<sequence>MNVTEQQDPLDFIKNMLESKSDAKQRTYKHLLSSFQLLREEAKCVVDELNKRTNPDDKEVTVEFQDISKHEFHVKLAGDLLIFVLHTNVVTLGPDHTIMLDPYIREKEVNRYFGQLNIYNFMSDSLKFNRVNDPGYLIARVMINHENRFFVEGEGPIASLFNGISEAPVSGAYLQLLVKLALTIAIENDLMAPPYQDVKFITLYQKLEHTPELGGGQKIGFKMSHERQQPQ</sequence>
<gene>
    <name evidence="1" type="ORF">SanaruYs_37820</name>
</gene>
<comment type="caution">
    <text evidence="1">The sequence shown here is derived from an EMBL/GenBank/DDBJ whole genome shotgun (WGS) entry which is preliminary data.</text>
</comment>